<proteinExistence type="predicted"/>
<dbReference type="EMBL" id="JAESND010000016">
    <property type="protein sequence ID" value="MBM3117858.1"/>
    <property type="molecule type" value="Genomic_DNA"/>
</dbReference>
<feature type="domain" description="Transposase IS66 central" evidence="1">
    <location>
        <begin position="1"/>
        <end position="96"/>
    </location>
</feature>
<evidence type="ECO:0000313" key="3">
    <source>
        <dbReference type="Proteomes" id="UP000809431"/>
    </source>
</evidence>
<name>A0ABS2BQJ0_9NEIS</name>
<organism evidence="2 3">
    <name type="scientific">Jeongeupia naejangsanensis</name>
    <dbReference type="NCBI Taxonomy" id="613195"/>
    <lineage>
        <taxon>Bacteria</taxon>
        <taxon>Pseudomonadati</taxon>
        <taxon>Pseudomonadota</taxon>
        <taxon>Betaproteobacteria</taxon>
        <taxon>Neisseriales</taxon>
        <taxon>Chitinibacteraceae</taxon>
        <taxon>Jeongeupia</taxon>
    </lineage>
</organism>
<keyword evidence="3" id="KW-1185">Reference proteome</keyword>
<reference evidence="2 3" key="1">
    <citation type="submission" date="2021-01" db="EMBL/GenBank/DDBJ databases">
        <title>Draft Genome Sequence and Polyhydroxyalkanoate Biosynthetic Potential of Jeongeupia naejangsanensis Type Strain DSM 24253.</title>
        <authorList>
            <person name="Turrini P."/>
            <person name="Artuso I."/>
            <person name="Lugli G.A."/>
            <person name="Frangipani E."/>
            <person name="Ventura M."/>
            <person name="Visca P."/>
        </authorList>
    </citation>
    <scope>NUCLEOTIDE SEQUENCE [LARGE SCALE GENOMIC DNA]</scope>
    <source>
        <strain evidence="2 3">DSM 24253</strain>
    </source>
</reference>
<gene>
    <name evidence="2" type="ORF">JMJ54_18645</name>
</gene>
<protein>
    <submittedName>
        <fullName evidence="2">Transposase</fullName>
    </submittedName>
</protein>
<evidence type="ECO:0000313" key="2">
    <source>
        <dbReference type="EMBL" id="MBM3117858.1"/>
    </source>
</evidence>
<dbReference type="Proteomes" id="UP000809431">
    <property type="component" value="Unassembled WGS sequence"/>
</dbReference>
<dbReference type="PANTHER" id="PTHR33678:SF1">
    <property type="entry name" value="BLL1576 PROTEIN"/>
    <property type="match status" value="1"/>
</dbReference>
<evidence type="ECO:0000259" key="1">
    <source>
        <dbReference type="Pfam" id="PF03050"/>
    </source>
</evidence>
<comment type="caution">
    <text evidence="2">The sequence shown here is derived from an EMBL/GenBank/DDBJ whole genome shotgun (WGS) entry which is preliminary data.</text>
</comment>
<dbReference type="Pfam" id="PF03050">
    <property type="entry name" value="DDE_Tnp_IS66"/>
    <property type="match status" value="1"/>
</dbReference>
<accession>A0ABS2BQJ0</accession>
<dbReference type="PANTHER" id="PTHR33678">
    <property type="entry name" value="BLL1576 PROTEIN"/>
    <property type="match status" value="1"/>
</dbReference>
<dbReference type="InterPro" id="IPR004291">
    <property type="entry name" value="Transposase_IS66_central"/>
</dbReference>
<sequence>MLAHVLVNKFGDHQSLYRQPEIYARESVEIPRPTSVGWVGALLHPLVEALRQHVMAGGKPHMDETPVAILMSGNGSSSAGRIWTYVRDDRPAGSQDPPAA</sequence>
<dbReference type="InterPro" id="IPR052344">
    <property type="entry name" value="Transposase-related"/>
</dbReference>